<sequence length="130" mass="14755">MHGNWKLHEVRMDATRHVKSFGKAICSYYTSQAASEHGFGSTLRYTHFTRRLRLARSGRSYSQEIMQGSPCRRKRRIPHLNRSPRDAVRTPCSPIPPFLLFPSGQPLATCQAAEAFKPSSKPSKQSSSHR</sequence>
<dbReference type="Proteomes" id="UP001367508">
    <property type="component" value="Unassembled WGS sequence"/>
</dbReference>
<evidence type="ECO:0000313" key="2">
    <source>
        <dbReference type="EMBL" id="KAK7305632.1"/>
    </source>
</evidence>
<gene>
    <name evidence="2" type="ORF">VNO77_43539</name>
</gene>
<comment type="caution">
    <text evidence="2">The sequence shown here is derived from an EMBL/GenBank/DDBJ whole genome shotgun (WGS) entry which is preliminary data.</text>
</comment>
<protein>
    <submittedName>
        <fullName evidence="2">Uncharacterized protein</fullName>
    </submittedName>
</protein>
<evidence type="ECO:0000256" key="1">
    <source>
        <dbReference type="SAM" id="MobiDB-lite"/>
    </source>
</evidence>
<feature type="region of interest" description="Disordered" evidence="1">
    <location>
        <begin position="63"/>
        <end position="89"/>
    </location>
</feature>
<reference evidence="2 3" key="1">
    <citation type="submission" date="2024-01" db="EMBL/GenBank/DDBJ databases">
        <title>The genomes of 5 underutilized Papilionoideae crops provide insights into root nodulation and disease resistanc.</title>
        <authorList>
            <person name="Jiang F."/>
        </authorList>
    </citation>
    <scope>NUCLEOTIDE SEQUENCE [LARGE SCALE GENOMIC DNA]</scope>
    <source>
        <strain evidence="2">LVBAO_FW01</strain>
        <tissue evidence="2">Leaves</tissue>
    </source>
</reference>
<evidence type="ECO:0000313" key="3">
    <source>
        <dbReference type="Proteomes" id="UP001367508"/>
    </source>
</evidence>
<organism evidence="2 3">
    <name type="scientific">Canavalia gladiata</name>
    <name type="common">Sword bean</name>
    <name type="synonym">Dolichos gladiatus</name>
    <dbReference type="NCBI Taxonomy" id="3824"/>
    <lineage>
        <taxon>Eukaryota</taxon>
        <taxon>Viridiplantae</taxon>
        <taxon>Streptophyta</taxon>
        <taxon>Embryophyta</taxon>
        <taxon>Tracheophyta</taxon>
        <taxon>Spermatophyta</taxon>
        <taxon>Magnoliopsida</taxon>
        <taxon>eudicotyledons</taxon>
        <taxon>Gunneridae</taxon>
        <taxon>Pentapetalae</taxon>
        <taxon>rosids</taxon>
        <taxon>fabids</taxon>
        <taxon>Fabales</taxon>
        <taxon>Fabaceae</taxon>
        <taxon>Papilionoideae</taxon>
        <taxon>50 kb inversion clade</taxon>
        <taxon>NPAAA clade</taxon>
        <taxon>indigoferoid/millettioid clade</taxon>
        <taxon>Phaseoleae</taxon>
        <taxon>Canavalia</taxon>
    </lineage>
</organism>
<proteinExistence type="predicted"/>
<keyword evidence="3" id="KW-1185">Reference proteome</keyword>
<dbReference type="AlphaFoldDB" id="A0AAN9JXA5"/>
<accession>A0AAN9JXA5</accession>
<name>A0AAN9JXA5_CANGL</name>
<dbReference type="EMBL" id="JAYMYQ010000011">
    <property type="protein sequence ID" value="KAK7305632.1"/>
    <property type="molecule type" value="Genomic_DNA"/>
</dbReference>